<evidence type="ECO:0000313" key="2">
    <source>
        <dbReference type="EMBL" id="NOJ39873.1"/>
    </source>
</evidence>
<dbReference type="AlphaFoldDB" id="A0A7Y4GQ06"/>
<reference evidence="2 3" key="1">
    <citation type="submission" date="2020-03" db="EMBL/GenBank/DDBJ databases">
        <title>Bradyrhizobium diversity isolated from nodules of Indigofera sp.</title>
        <authorList>
            <person name="Klepa M."/>
            <person name="Helene L."/>
            <person name="Hungria M."/>
        </authorList>
    </citation>
    <scope>NUCLEOTIDE SEQUENCE [LARGE SCALE GENOMIC DNA]</scope>
    <source>
        <strain evidence="2 3">WSM 1791</strain>
    </source>
</reference>
<organism evidence="2 3">
    <name type="scientific">Bradyrhizobium australiense</name>
    <dbReference type="NCBI Taxonomy" id="2721161"/>
    <lineage>
        <taxon>Bacteria</taxon>
        <taxon>Pseudomonadati</taxon>
        <taxon>Pseudomonadota</taxon>
        <taxon>Alphaproteobacteria</taxon>
        <taxon>Hyphomicrobiales</taxon>
        <taxon>Nitrobacteraceae</taxon>
        <taxon>Bradyrhizobium</taxon>
    </lineage>
</organism>
<comment type="caution">
    <text evidence="2">The sequence shown here is derived from an EMBL/GenBank/DDBJ whole genome shotgun (WGS) entry which is preliminary data.</text>
</comment>
<evidence type="ECO:0000313" key="3">
    <source>
        <dbReference type="Proteomes" id="UP000544122"/>
    </source>
</evidence>
<feature type="region of interest" description="Disordered" evidence="1">
    <location>
        <begin position="54"/>
        <end position="75"/>
    </location>
</feature>
<dbReference type="Proteomes" id="UP000544122">
    <property type="component" value="Unassembled WGS sequence"/>
</dbReference>
<proteinExistence type="predicted"/>
<name>A0A7Y4GQ06_9BRAD</name>
<gene>
    <name evidence="2" type="ORF">HCN58_09700</name>
</gene>
<protein>
    <submittedName>
        <fullName evidence="2">Uncharacterized protein</fullName>
    </submittedName>
</protein>
<keyword evidence="3" id="KW-1185">Reference proteome</keyword>
<dbReference type="RefSeq" id="WP_171578671.1">
    <property type="nucleotide sequence ID" value="NZ_JAAVLX010000003.1"/>
</dbReference>
<accession>A0A7Y4GQ06</accession>
<dbReference type="EMBL" id="JAAVLX010000003">
    <property type="protein sequence ID" value="NOJ39873.1"/>
    <property type="molecule type" value="Genomic_DNA"/>
</dbReference>
<sequence>MPIAPRAKAARQTAAPLSAAVPCDLKRAGEREAFIFGGPIGLFWKRLYSEIGFPPSHENSNNPLAAEPESENDAT</sequence>
<evidence type="ECO:0000256" key="1">
    <source>
        <dbReference type="SAM" id="MobiDB-lite"/>
    </source>
</evidence>